<protein>
    <submittedName>
        <fullName evidence="1">Uncharacterized protein</fullName>
    </submittedName>
</protein>
<gene>
    <name evidence="1" type="ORF">TNIN_34561</name>
</gene>
<sequence>MMGDFHFEHNVCNGNEIFEKRFIYFSFQDISWNGEQGKDLPGRPSSDITKAVTSCIENVALYDVVFESRMEPSISNILFSRHSEKNSGN</sequence>
<dbReference type="OrthoDB" id="6465257at2759"/>
<dbReference type="Proteomes" id="UP000886998">
    <property type="component" value="Unassembled WGS sequence"/>
</dbReference>
<comment type="caution">
    <text evidence="1">The sequence shown here is derived from an EMBL/GenBank/DDBJ whole genome shotgun (WGS) entry which is preliminary data.</text>
</comment>
<proteinExistence type="predicted"/>
<evidence type="ECO:0000313" key="2">
    <source>
        <dbReference type="Proteomes" id="UP000886998"/>
    </source>
</evidence>
<accession>A0A8X7CRL9</accession>
<reference evidence="1" key="1">
    <citation type="submission" date="2020-08" db="EMBL/GenBank/DDBJ databases">
        <title>Multicomponent nature underlies the extraordinary mechanical properties of spider dragline silk.</title>
        <authorList>
            <person name="Kono N."/>
            <person name="Nakamura H."/>
            <person name="Mori M."/>
            <person name="Yoshida Y."/>
            <person name="Ohtoshi R."/>
            <person name="Malay A.D."/>
            <person name="Moran D.A.P."/>
            <person name="Tomita M."/>
            <person name="Numata K."/>
            <person name="Arakawa K."/>
        </authorList>
    </citation>
    <scope>NUCLEOTIDE SEQUENCE</scope>
</reference>
<dbReference type="AlphaFoldDB" id="A0A8X7CRL9"/>
<organism evidence="1 2">
    <name type="scientific">Trichonephila inaurata madagascariensis</name>
    <dbReference type="NCBI Taxonomy" id="2747483"/>
    <lineage>
        <taxon>Eukaryota</taxon>
        <taxon>Metazoa</taxon>
        <taxon>Ecdysozoa</taxon>
        <taxon>Arthropoda</taxon>
        <taxon>Chelicerata</taxon>
        <taxon>Arachnida</taxon>
        <taxon>Araneae</taxon>
        <taxon>Araneomorphae</taxon>
        <taxon>Entelegynae</taxon>
        <taxon>Araneoidea</taxon>
        <taxon>Nephilidae</taxon>
        <taxon>Trichonephila</taxon>
        <taxon>Trichonephila inaurata</taxon>
    </lineage>
</organism>
<dbReference type="EMBL" id="BMAV01022879">
    <property type="protein sequence ID" value="GFY78231.1"/>
    <property type="molecule type" value="Genomic_DNA"/>
</dbReference>
<evidence type="ECO:0000313" key="1">
    <source>
        <dbReference type="EMBL" id="GFY78231.1"/>
    </source>
</evidence>
<name>A0A8X7CRL9_9ARAC</name>
<keyword evidence="2" id="KW-1185">Reference proteome</keyword>